<evidence type="ECO:0000313" key="5">
    <source>
        <dbReference type="Proteomes" id="UP000050164"/>
    </source>
</evidence>
<dbReference type="AlphaFoldDB" id="A0A655G736"/>
<protein>
    <submittedName>
        <fullName evidence="3">Uncharacterized protein</fullName>
    </submittedName>
</protein>
<dbReference type="PROSITE" id="PS51257">
    <property type="entry name" value="PROKAR_LIPOPROTEIN"/>
    <property type="match status" value="1"/>
</dbReference>
<evidence type="ECO:0000313" key="4">
    <source>
        <dbReference type="Proteomes" id="UP000048948"/>
    </source>
</evidence>
<feature type="region of interest" description="Disordered" evidence="1">
    <location>
        <begin position="57"/>
        <end position="115"/>
    </location>
</feature>
<dbReference type="Proteomes" id="UP000050164">
    <property type="component" value="Unassembled WGS sequence"/>
</dbReference>
<proteinExistence type="predicted"/>
<sequence>MRPERLAATSAGCTIASRTASNSATITWAWVAACSAWVAAAASHPAYGAAAAAIATDDRPCHDPPTSPAVTEPKETAAEANSVASPSQADAAASIGPEPAPAKIKAELISGGNTE</sequence>
<evidence type="ECO:0000313" key="3">
    <source>
        <dbReference type="EMBL" id="CKS85911.1"/>
    </source>
</evidence>
<dbReference type="EMBL" id="CNGE01000492">
    <property type="protein sequence ID" value="CKS85911.1"/>
    <property type="molecule type" value="Genomic_DNA"/>
</dbReference>
<gene>
    <name evidence="3" type="ORF">ERS027646_02582</name>
    <name evidence="2" type="ORF">ERS027659_00566</name>
</gene>
<evidence type="ECO:0000313" key="2">
    <source>
        <dbReference type="EMBL" id="CKR02206.1"/>
    </source>
</evidence>
<name>A0A655G736_MYCTX</name>
<accession>A0A655G736</accession>
<dbReference type="Proteomes" id="UP000048948">
    <property type="component" value="Unassembled WGS sequence"/>
</dbReference>
<organism evidence="3 4">
    <name type="scientific">Mycobacterium tuberculosis</name>
    <dbReference type="NCBI Taxonomy" id="1773"/>
    <lineage>
        <taxon>Bacteria</taxon>
        <taxon>Bacillati</taxon>
        <taxon>Actinomycetota</taxon>
        <taxon>Actinomycetes</taxon>
        <taxon>Mycobacteriales</taxon>
        <taxon>Mycobacteriaceae</taxon>
        <taxon>Mycobacterium</taxon>
        <taxon>Mycobacterium tuberculosis complex</taxon>
    </lineage>
</organism>
<dbReference type="EMBL" id="CNFT01000078">
    <property type="protein sequence ID" value="CKR02206.1"/>
    <property type="molecule type" value="Genomic_DNA"/>
</dbReference>
<reference evidence="4 5" key="1">
    <citation type="submission" date="2015-03" db="EMBL/GenBank/DDBJ databases">
        <authorList>
            <consortium name="Pathogen Informatics"/>
        </authorList>
    </citation>
    <scope>NUCLEOTIDE SEQUENCE [LARGE SCALE GENOMIC DNA]</scope>
    <source>
        <strain evidence="3 4">Bir 172</strain>
        <strain evidence="2 5">Bir 185</strain>
    </source>
</reference>
<evidence type="ECO:0000256" key="1">
    <source>
        <dbReference type="SAM" id="MobiDB-lite"/>
    </source>
</evidence>